<dbReference type="EMBL" id="CAJVPY010016812">
    <property type="protein sequence ID" value="CAG8758915.1"/>
    <property type="molecule type" value="Genomic_DNA"/>
</dbReference>
<evidence type="ECO:0000313" key="1">
    <source>
        <dbReference type="EMBL" id="CAG8758915.1"/>
    </source>
</evidence>
<sequence length="104" mass="11685">MNKGETDKENRSFYNNYNGLIVKNQPNNLQQLLQGMINVLAQSQESQIDFEEQIFMKILIYAGENQDLVGWLELANSSFEANNIVGAKKLAIANASLMGLAAFW</sequence>
<dbReference type="AlphaFoldDB" id="A0A9N9J0N5"/>
<accession>A0A9N9J0N5</accession>
<proteinExistence type="predicted"/>
<evidence type="ECO:0000313" key="2">
    <source>
        <dbReference type="Proteomes" id="UP000789405"/>
    </source>
</evidence>
<comment type="caution">
    <text evidence="1">The sequence shown here is derived from an EMBL/GenBank/DDBJ whole genome shotgun (WGS) entry which is preliminary data.</text>
</comment>
<keyword evidence="2" id="KW-1185">Reference proteome</keyword>
<protein>
    <submittedName>
        <fullName evidence="1">14019_t:CDS:1</fullName>
    </submittedName>
</protein>
<reference evidence="1" key="1">
    <citation type="submission" date="2021-06" db="EMBL/GenBank/DDBJ databases">
        <authorList>
            <person name="Kallberg Y."/>
            <person name="Tangrot J."/>
            <person name="Rosling A."/>
        </authorList>
    </citation>
    <scope>NUCLEOTIDE SEQUENCE</scope>
    <source>
        <strain evidence="1">MA453B</strain>
    </source>
</reference>
<name>A0A9N9J0N5_9GLOM</name>
<organism evidence="1 2">
    <name type="scientific">Dentiscutata erythropus</name>
    <dbReference type="NCBI Taxonomy" id="1348616"/>
    <lineage>
        <taxon>Eukaryota</taxon>
        <taxon>Fungi</taxon>
        <taxon>Fungi incertae sedis</taxon>
        <taxon>Mucoromycota</taxon>
        <taxon>Glomeromycotina</taxon>
        <taxon>Glomeromycetes</taxon>
        <taxon>Diversisporales</taxon>
        <taxon>Gigasporaceae</taxon>
        <taxon>Dentiscutata</taxon>
    </lineage>
</organism>
<dbReference type="Proteomes" id="UP000789405">
    <property type="component" value="Unassembled WGS sequence"/>
</dbReference>
<gene>
    <name evidence="1" type="ORF">DERYTH_LOCUS17620</name>
</gene>